<feature type="region of interest" description="Disordered" evidence="1">
    <location>
        <begin position="731"/>
        <end position="751"/>
    </location>
</feature>
<dbReference type="OrthoDB" id="2315391at2759"/>
<comment type="caution">
    <text evidence="2">The sequence shown here is derived from an EMBL/GenBank/DDBJ whole genome shotgun (WGS) entry which is preliminary data.</text>
</comment>
<evidence type="ECO:0008006" key="4">
    <source>
        <dbReference type="Google" id="ProtNLM"/>
    </source>
</evidence>
<evidence type="ECO:0000313" key="3">
    <source>
        <dbReference type="Proteomes" id="UP000615446"/>
    </source>
</evidence>
<gene>
    <name evidence="2" type="ORF">RCL2_002077200</name>
</gene>
<feature type="compositionally biased region" description="Basic and acidic residues" evidence="1">
    <location>
        <begin position="736"/>
        <end position="745"/>
    </location>
</feature>
<name>A0A8H3LXB7_9GLOM</name>
<dbReference type="EMBL" id="BLAL01000229">
    <property type="protein sequence ID" value="GES94030.1"/>
    <property type="molecule type" value="Genomic_DNA"/>
</dbReference>
<reference evidence="2" key="1">
    <citation type="submission" date="2019-10" db="EMBL/GenBank/DDBJ databases">
        <title>Conservation and host-specific expression of non-tandemly repeated heterogenous ribosome RNA gene in arbuscular mycorrhizal fungi.</title>
        <authorList>
            <person name="Maeda T."/>
            <person name="Kobayashi Y."/>
            <person name="Nakagawa T."/>
            <person name="Ezawa T."/>
            <person name="Yamaguchi K."/>
            <person name="Bino T."/>
            <person name="Nishimoto Y."/>
            <person name="Shigenobu S."/>
            <person name="Kawaguchi M."/>
        </authorList>
    </citation>
    <scope>NUCLEOTIDE SEQUENCE</scope>
    <source>
        <strain evidence="2">HR1</strain>
    </source>
</reference>
<evidence type="ECO:0000313" key="2">
    <source>
        <dbReference type="EMBL" id="GES94030.1"/>
    </source>
</evidence>
<evidence type="ECO:0000256" key="1">
    <source>
        <dbReference type="SAM" id="MobiDB-lite"/>
    </source>
</evidence>
<accession>A0A8H3LXB7</accession>
<proteinExistence type="predicted"/>
<protein>
    <recommendedName>
        <fullName evidence="4">Crinkler effector protein N-terminal domain-containing protein</fullName>
    </recommendedName>
</protein>
<dbReference type="Proteomes" id="UP000615446">
    <property type="component" value="Unassembled WGS sequence"/>
</dbReference>
<organism evidence="2 3">
    <name type="scientific">Rhizophagus clarus</name>
    <dbReference type="NCBI Taxonomy" id="94130"/>
    <lineage>
        <taxon>Eukaryota</taxon>
        <taxon>Fungi</taxon>
        <taxon>Fungi incertae sedis</taxon>
        <taxon>Mucoromycota</taxon>
        <taxon>Glomeromycotina</taxon>
        <taxon>Glomeromycetes</taxon>
        <taxon>Glomerales</taxon>
        <taxon>Glomeraceae</taxon>
        <taxon>Rhizophagus</taxon>
    </lineage>
</organism>
<dbReference type="AlphaFoldDB" id="A0A8H3LXB7"/>
<sequence>MTADYYLRKPHLVKYDHINHFFLLINFFHKEKKVSLNCLRLGDTSFDNVFTVNVLGVDTLVEGNVEYAKLKISDLNLLIWKSKPSKVNSGDLELWKVNITEEEEYKLEDVNEMPATINTTFENVEEIIKEITKDALKCIPCFPNELEMPLQQRKFEQAMLKVNESVKNNVNGVMGKTNYWCLVSGIGKTRFGRDFYYHVNDHLEEWSNVHFEYLCMDFGNGFKLDEIDYKLSASVIIGLRIAYAFFIEKQQYDIKFREFRLYLDLHLYIDLFDVNTVMSSCRKFLKLPKGKQFFLYLQIDEFRLIDDWDRKDESDPKIELFKNMISDLAMYIFPSSQNTISSTFVLPFLSGTAPYVIIKQKDASKISFEFWKLCAPLLQLLLDTGGLPRAHEQLLRQCFWSKDKKIEFFEKLEDQDFNDIFGRVKFELDKKYNIKYHVLENKELATKILYYCIEGIPIKHTDYLEDTKINDLERDGRIILSKCDKGSDSFLMYMPFFFICLYNDALRIVDAELTDNIFRIYNHMFWQQWELFVLHHEAFRTNLAIKMGNSGMRLDELYPGACTEEAYSEIYVKLKRLRAVIAHHWLRVCEANEQFPNSKALTNKRDNKLIDLEIGEVVVLNAASARFADIILVRENGTKILFMIRCKWDYGSKNMTEEMSMKKTTINPNFWEKDRLQNTLAGIGDGSIDNVIEKRSYINEDHCYKANPRAKRQKLDFSHSMCQELNHVHPSGYTKSEQRRNHIELNPDPSQ</sequence>